<name>A0AA35XUK8_METCP</name>
<evidence type="ECO:0000313" key="5">
    <source>
        <dbReference type="Proteomes" id="UP001158598"/>
    </source>
</evidence>
<keyword evidence="2" id="KW-0472">Membrane</keyword>
<dbReference type="InterPro" id="IPR032807">
    <property type="entry name" value="GNVR"/>
</dbReference>
<keyword evidence="1" id="KW-0175">Coiled coil</keyword>
<sequence>MGANRLILIFLARWRVFGWTLAVTVLTTLVASVAMSKTYTASTTVVIDYKGGDPLTGSAFPSDLMAGYLATQVDIIGSHAVAARVADALKLSEVPAYRDRFEKVARKTGSRAVFRDWAADKLLEDLDVSPSRESDVITISFAASDPLFAADVADTFAQTSIRANVELKLEPLKRQAAWFDEQVLTLRSALEKAQAELSSYQIAHGVLAAGDKLDVETAHLSDLSAQLAAAKGQMYDGEARVQQVRAAARGGVDALPDLLQNPALQALKAELARAEARLAEVGSRYDWNHPQRRAVAAEVASLRQRLAAEVANATGAIERAAELARQRVADLEGAVVEQRKRILALGAEQDKLSVLKREVENAQRVYDAALQRASQLQLESRLEGTNIVVLSPAVPPLKPSKPKVALNLALSVILGSGLGLAFVLLFEFKDRRIRSAEDVIDELGLPLLAEMPPERTAWPRFFRLAAPSALKG</sequence>
<keyword evidence="2" id="KW-0812">Transmembrane</keyword>
<dbReference type="InterPro" id="IPR050445">
    <property type="entry name" value="Bact_polysacc_biosynth/exp"/>
</dbReference>
<evidence type="ECO:0000256" key="2">
    <source>
        <dbReference type="SAM" id="Phobius"/>
    </source>
</evidence>
<dbReference type="PANTHER" id="PTHR32309:SF13">
    <property type="entry name" value="FERRIC ENTEROBACTIN TRANSPORT PROTEIN FEPE"/>
    <property type="match status" value="1"/>
</dbReference>
<dbReference type="NCBIfam" id="TIGR03017">
    <property type="entry name" value="EpsF"/>
    <property type="match status" value="1"/>
</dbReference>
<evidence type="ECO:0000256" key="1">
    <source>
        <dbReference type="SAM" id="Coils"/>
    </source>
</evidence>
<dbReference type="GO" id="GO:0005886">
    <property type="term" value="C:plasma membrane"/>
    <property type="evidence" value="ECO:0007669"/>
    <property type="project" value="TreeGrafter"/>
</dbReference>
<feature type="domain" description="Tyrosine-protein kinase G-rich" evidence="3">
    <location>
        <begin position="348"/>
        <end position="425"/>
    </location>
</feature>
<feature type="coiled-coil region" evidence="1">
    <location>
        <begin position="321"/>
        <end position="379"/>
    </location>
</feature>
<evidence type="ECO:0000259" key="3">
    <source>
        <dbReference type="Pfam" id="PF13807"/>
    </source>
</evidence>
<reference evidence="4" key="1">
    <citation type="submission" date="2023-03" db="EMBL/GenBank/DDBJ databases">
        <authorList>
            <person name="Pearce D."/>
        </authorList>
    </citation>
    <scope>NUCLEOTIDE SEQUENCE</scope>
    <source>
        <strain evidence="4">Mc</strain>
    </source>
</reference>
<accession>A0AA35XUK8</accession>
<dbReference type="Proteomes" id="UP001158598">
    <property type="component" value="Chromosome"/>
</dbReference>
<gene>
    <name evidence="4" type="ORF">MCNOR_1233</name>
</gene>
<proteinExistence type="predicted"/>
<evidence type="ECO:0000313" key="4">
    <source>
        <dbReference type="EMBL" id="CAI8782529.1"/>
    </source>
</evidence>
<organism evidence="4 5">
    <name type="scientific">Methylococcus capsulatus</name>
    <dbReference type="NCBI Taxonomy" id="414"/>
    <lineage>
        <taxon>Bacteria</taxon>
        <taxon>Pseudomonadati</taxon>
        <taxon>Pseudomonadota</taxon>
        <taxon>Gammaproteobacteria</taxon>
        <taxon>Methylococcales</taxon>
        <taxon>Methylococcaceae</taxon>
        <taxon>Methylococcus</taxon>
    </lineage>
</organism>
<feature type="transmembrane region" description="Helical" evidence="2">
    <location>
        <begin position="404"/>
        <end position="426"/>
    </location>
</feature>
<dbReference type="PANTHER" id="PTHR32309">
    <property type="entry name" value="TYROSINE-PROTEIN KINASE"/>
    <property type="match status" value="1"/>
</dbReference>
<dbReference type="InterPro" id="IPR017468">
    <property type="entry name" value="Chain_len_reg_EpsF"/>
</dbReference>
<dbReference type="EMBL" id="OX458332">
    <property type="protein sequence ID" value="CAI8782529.1"/>
    <property type="molecule type" value="Genomic_DNA"/>
</dbReference>
<dbReference type="RefSeq" id="WP_017366002.1">
    <property type="nucleotide sequence ID" value="NZ_CP079096.1"/>
</dbReference>
<dbReference type="GO" id="GO:0004713">
    <property type="term" value="F:protein tyrosine kinase activity"/>
    <property type="evidence" value="ECO:0007669"/>
    <property type="project" value="TreeGrafter"/>
</dbReference>
<dbReference type="Pfam" id="PF13807">
    <property type="entry name" value="GNVR"/>
    <property type="match status" value="1"/>
</dbReference>
<keyword evidence="2" id="KW-1133">Transmembrane helix</keyword>
<protein>
    <submittedName>
        <fullName evidence="4">Chain length determinant protein</fullName>
    </submittedName>
</protein>
<dbReference type="AlphaFoldDB" id="A0AA35XUK8"/>